<dbReference type="Gene3D" id="3.40.50.410">
    <property type="entry name" value="von Willebrand factor, type A domain"/>
    <property type="match status" value="1"/>
</dbReference>
<dbReference type="SUPFAM" id="SSF53300">
    <property type="entry name" value="vWA-like"/>
    <property type="match status" value="1"/>
</dbReference>
<comment type="caution">
    <text evidence="2">The sequence shown here is derived from an EMBL/GenBank/DDBJ whole genome shotgun (WGS) entry which is preliminary data.</text>
</comment>
<protein>
    <recommendedName>
        <fullName evidence="1">VWFA domain-containing protein</fullName>
    </recommendedName>
</protein>
<accession>A0A1S1PYI2</accession>
<dbReference type="RefSeq" id="WP_071064494.1">
    <property type="nucleotide sequence ID" value="NZ_MAXA01000218.1"/>
</dbReference>
<dbReference type="InterPro" id="IPR002035">
    <property type="entry name" value="VWF_A"/>
</dbReference>
<dbReference type="InterPro" id="IPR036465">
    <property type="entry name" value="vWFA_dom_sf"/>
</dbReference>
<evidence type="ECO:0000313" key="2">
    <source>
        <dbReference type="EMBL" id="OHV27718.1"/>
    </source>
</evidence>
<dbReference type="AlphaFoldDB" id="A0A1S1PYI2"/>
<keyword evidence="3" id="KW-1185">Reference proteome</keyword>
<dbReference type="EMBL" id="MAXA01000218">
    <property type="protein sequence ID" value="OHV27718.1"/>
    <property type="molecule type" value="Genomic_DNA"/>
</dbReference>
<dbReference type="Proteomes" id="UP000179769">
    <property type="component" value="Unassembled WGS sequence"/>
</dbReference>
<feature type="domain" description="VWFA" evidence="1">
    <location>
        <begin position="42"/>
        <end position="212"/>
    </location>
</feature>
<name>A0A1S1PYI2_9ACTN</name>
<dbReference type="Gene3D" id="2.60.40.3670">
    <property type="match status" value="1"/>
</dbReference>
<reference evidence="3" key="1">
    <citation type="submission" date="2016-07" db="EMBL/GenBank/DDBJ databases">
        <title>Frankia sp. NRRL B-16219 Genome sequencing.</title>
        <authorList>
            <person name="Ghodhbane-Gtari F."/>
            <person name="Swanson E."/>
            <person name="Gueddou A."/>
            <person name="Louati M."/>
            <person name="Nouioui I."/>
            <person name="Hezbri K."/>
            <person name="Abebe-Akele F."/>
            <person name="Simpson S."/>
            <person name="Morris K."/>
            <person name="Thomas K."/>
            <person name="Gtari M."/>
            <person name="Tisa L.S."/>
        </authorList>
    </citation>
    <scope>NUCLEOTIDE SEQUENCE [LARGE SCALE GENOMIC DNA]</scope>
    <source>
        <strain evidence="3">NRRL B-16219</strain>
    </source>
</reference>
<organism evidence="2 3">
    <name type="scientific">Parafrankia soli</name>
    <dbReference type="NCBI Taxonomy" id="2599596"/>
    <lineage>
        <taxon>Bacteria</taxon>
        <taxon>Bacillati</taxon>
        <taxon>Actinomycetota</taxon>
        <taxon>Actinomycetes</taxon>
        <taxon>Frankiales</taxon>
        <taxon>Frankiaceae</taxon>
        <taxon>Parafrankia</taxon>
    </lineage>
</organism>
<dbReference type="Gene3D" id="1.20.120.1690">
    <property type="match status" value="1"/>
</dbReference>
<gene>
    <name evidence="2" type="ORF">BBK14_19760</name>
</gene>
<dbReference type="OrthoDB" id="568872at2"/>
<sequence>MIGFRVDVYTDEYLPDGVTEADALLTVCAEDDGAPGEPDVEHVEVIVIDCSGSMSTPATKIYAARRAACAAVDGLRPGTLFAVIRGTGTAQVVYPPGGGLARAATDTRDQARRTINRMSAAGGTAIGSWLLTARDLFAGHPDAVRHAILLTDGRNEHESAADFADALAACRGHFQCDSRGVGRGWVAAELTAVSDTLLGTARDIADPADLVADFQAMTKAAMARALPAVSLRVWIPHGARISTFKQVHPTLEDLLERGTAVGGQETEFPTGAWGAGCRDYHLSVSGLLPHRITRPSRLARIAVVTDGRRLAGGDVQAMWAADEQLHTQVSREVRHSRGVIDLAEAIRLGMAARGRGDLAAAGAHLGRALDLARASHDQATAEILEQVVEADPAGDAPAGDAPWVRPDVDPHLFEVLEVRYRFTRALEPRRAR</sequence>
<proteinExistence type="predicted"/>
<evidence type="ECO:0000259" key="1">
    <source>
        <dbReference type="SMART" id="SM00327"/>
    </source>
</evidence>
<dbReference type="SMART" id="SM00327">
    <property type="entry name" value="VWA"/>
    <property type="match status" value="1"/>
</dbReference>
<dbReference type="Pfam" id="PF13768">
    <property type="entry name" value="VWA_3"/>
    <property type="match status" value="1"/>
</dbReference>
<evidence type="ECO:0000313" key="3">
    <source>
        <dbReference type="Proteomes" id="UP000179769"/>
    </source>
</evidence>